<dbReference type="AlphaFoldDB" id="A0A2S7WWR9"/>
<protein>
    <submittedName>
        <fullName evidence="2">Uncharacterized protein</fullName>
    </submittedName>
</protein>
<feature type="transmembrane region" description="Helical" evidence="1">
    <location>
        <begin position="28"/>
        <end position="49"/>
    </location>
</feature>
<dbReference type="Pfam" id="PF19578">
    <property type="entry name" value="DUF6090"/>
    <property type="match status" value="1"/>
</dbReference>
<evidence type="ECO:0000313" key="3">
    <source>
        <dbReference type="Proteomes" id="UP000239068"/>
    </source>
</evidence>
<gene>
    <name evidence="2" type="ORF">BTO16_03680</name>
</gene>
<keyword evidence="1" id="KW-0472">Membrane</keyword>
<dbReference type="InterPro" id="IPR045749">
    <property type="entry name" value="DUF6090"/>
</dbReference>
<dbReference type="RefSeq" id="WP_105020294.1">
    <property type="nucleotide sequence ID" value="NZ_MSCM01000001.1"/>
</dbReference>
<organism evidence="2 3">
    <name type="scientific">Polaribacter glomeratus</name>
    <dbReference type="NCBI Taxonomy" id="102"/>
    <lineage>
        <taxon>Bacteria</taxon>
        <taxon>Pseudomonadati</taxon>
        <taxon>Bacteroidota</taxon>
        <taxon>Flavobacteriia</taxon>
        <taxon>Flavobacteriales</taxon>
        <taxon>Flavobacteriaceae</taxon>
    </lineage>
</organism>
<evidence type="ECO:0000256" key="1">
    <source>
        <dbReference type="SAM" id="Phobius"/>
    </source>
</evidence>
<sequence length="258" mass="30519">MIKLFRKIRQNLLIENQPGRQPNKTRKYLKYAVGEVILVVIGILIALWINNTYQDYKNSQLTNSFLLDFKRDLLADTRVLDKRIKTNETMVKNIDSIIIFFQTKKELTSKELHTFATYNLSIMYESYFIPEKSTLRQFESSNNNNLISSKLLKDKLFEYHTINDRNEKNMETSVQLYQHNFFTRDFMKLLAIKEFKMLMSGLTPALSQESLKKITLIEDYWVSLFQKKGLTENQNKNYSEVSLKAKEILKLIEAKLKK</sequence>
<keyword evidence="3" id="KW-1185">Reference proteome</keyword>
<accession>A0A2S7WWR9</accession>
<keyword evidence="1" id="KW-1133">Transmembrane helix</keyword>
<reference evidence="2 3" key="1">
    <citation type="submission" date="2016-12" db="EMBL/GenBank/DDBJ databases">
        <title>Trade-off between light-utilization and light-protection in marine flavobacteria.</title>
        <authorList>
            <person name="Kumagai Y."/>
            <person name="Yoshizawa S."/>
            <person name="Kogure K."/>
            <person name="Iwasaki W."/>
        </authorList>
    </citation>
    <scope>NUCLEOTIDE SEQUENCE [LARGE SCALE GENOMIC DNA]</scope>
    <source>
        <strain evidence="2 3">ATCC 43844</strain>
    </source>
</reference>
<dbReference type="EMBL" id="MSCM01000001">
    <property type="protein sequence ID" value="PQJ81722.1"/>
    <property type="molecule type" value="Genomic_DNA"/>
</dbReference>
<comment type="caution">
    <text evidence="2">The sequence shown here is derived from an EMBL/GenBank/DDBJ whole genome shotgun (WGS) entry which is preliminary data.</text>
</comment>
<proteinExistence type="predicted"/>
<evidence type="ECO:0000313" key="2">
    <source>
        <dbReference type="EMBL" id="PQJ81722.1"/>
    </source>
</evidence>
<dbReference type="OrthoDB" id="821805at2"/>
<name>A0A2S7WWR9_9FLAO</name>
<dbReference type="Proteomes" id="UP000239068">
    <property type="component" value="Unassembled WGS sequence"/>
</dbReference>
<keyword evidence="1" id="KW-0812">Transmembrane</keyword>